<dbReference type="EMBL" id="JAKLWS010000034">
    <property type="protein sequence ID" value="MCG2590479.1"/>
    <property type="molecule type" value="Genomic_DNA"/>
</dbReference>
<keyword evidence="14" id="KW-1185">Reference proteome</keyword>
<dbReference type="InterPro" id="IPR005839">
    <property type="entry name" value="Methylthiotransferase"/>
</dbReference>
<keyword evidence="9" id="KW-0819">tRNA processing</keyword>
<evidence type="ECO:0000259" key="10">
    <source>
        <dbReference type="PROSITE" id="PS50926"/>
    </source>
</evidence>
<dbReference type="NCBIfam" id="TIGR01574">
    <property type="entry name" value="miaB-methiolase"/>
    <property type="match status" value="1"/>
</dbReference>
<reference evidence="13" key="1">
    <citation type="submission" date="2022-01" db="EMBL/GenBank/DDBJ databases">
        <authorList>
            <person name="Wang Y."/>
        </authorList>
    </citation>
    <scope>NUCLEOTIDE SEQUENCE</scope>
    <source>
        <strain evidence="13">WB101</strain>
    </source>
</reference>
<gene>
    <name evidence="9 13" type="primary">miaB</name>
    <name evidence="13" type="ORF">L6773_18020</name>
</gene>
<keyword evidence="5 9" id="KW-0479">Metal-binding</keyword>
<evidence type="ECO:0000259" key="11">
    <source>
        <dbReference type="PROSITE" id="PS51449"/>
    </source>
</evidence>
<dbReference type="PROSITE" id="PS51449">
    <property type="entry name" value="MTTASE_N"/>
    <property type="match status" value="1"/>
</dbReference>
<dbReference type="SFLD" id="SFLDS00029">
    <property type="entry name" value="Radical_SAM"/>
    <property type="match status" value="2"/>
</dbReference>
<evidence type="ECO:0000256" key="6">
    <source>
        <dbReference type="ARBA" id="ARBA00023004"/>
    </source>
</evidence>
<dbReference type="RefSeq" id="WP_237855887.1">
    <property type="nucleotide sequence ID" value="NZ_JAKLWS010000034.1"/>
</dbReference>
<feature type="binding site" evidence="9">
    <location>
        <position position="49"/>
    </location>
    <ligand>
        <name>[4Fe-4S] cluster</name>
        <dbReference type="ChEBI" id="CHEBI:49883"/>
        <label>1</label>
    </ligand>
</feature>
<evidence type="ECO:0000256" key="2">
    <source>
        <dbReference type="ARBA" id="ARBA00022485"/>
    </source>
</evidence>
<comment type="cofactor">
    <cofactor evidence="9">
        <name>[4Fe-4S] cluster</name>
        <dbReference type="ChEBI" id="CHEBI:49883"/>
    </cofactor>
    <text evidence="9">Binds 2 [4Fe-4S] clusters. One cluster is coordinated with 3 cysteines and an exchangeable S-adenosyl-L-methionine.</text>
</comment>
<dbReference type="InterPro" id="IPR006638">
    <property type="entry name" value="Elp3/MiaA/NifB-like_rSAM"/>
</dbReference>
<evidence type="ECO:0000256" key="8">
    <source>
        <dbReference type="ARBA" id="ARBA00033765"/>
    </source>
</evidence>
<dbReference type="InterPro" id="IPR002792">
    <property type="entry name" value="TRAM_dom"/>
</dbReference>
<accession>A0ABS9KI01</accession>
<dbReference type="PROSITE" id="PS01278">
    <property type="entry name" value="MTTASE_RADICAL"/>
    <property type="match status" value="1"/>
</dbReference>
<evidence type="ECO:0000313" key="13">
    <source>
        <dbReference type="EMBL" id="MCG2590479.1"/>
    </source>
</evidence>
<keyword evidence="2 9" id="KW-0004">4Fe-4S</keyword>
<comment type="catalytic activity">
    <reaction evidence="9">
        <text>N(6)-dimethylallyladenosine(37) in tRNA + (sulfur carrier)-SH + AH2 + 2 S-adenosyl-L-methionine = 2-methylsulfanyl-N(6)-dimethylallyladenosine(37) in tRNA + (sulfur carrier)-H + 5'-deoxyadenosine + L-methionine + A + S-adenosyl-L-homocysteine + 2 H(+)</text>
        <dbReference type="Rhea" id="RHEA:37067"/>
        <dbReference type="Rhea" id="RHEA-COMP:10375"/>
        <dbReference type="Rhea" id="RHEA-COMP:10376"/>
        <dbReference type="Rhea" id="RHEA-COMP:14737"/>
        <dbReference type="Rhea" id="RHEA-COMP:14739"/>
        <dbReference type="ChEBI" id="CHEBI:13193"/>
        <dbReference type="ChEBI" id="CHEBI:15378"/>
        <dbReference type="ChEBI" id="CHEBI:17319"/>
        <dbReference type="ChEBI" id="CHEBI:17499"/>
        <dbReference type="ChEBI" id="CHEBI:29917"/>
        <dbReference type="ChEBI" id="CHEBI:57844"/>
        <dbReference type="ChEBI" id="CHEBI:57856"/>
        <dbReference type="ChEBI" id="CHEBI:59789"/>
        <dbReference type="ChEBI" id="CHEBI:64428"/>
        <dbReference type="ChEBI" id="CHEBI:74415"/>
        <dbReference type="ChEBI" id="CHEBI:74417"/>
        <dbReference type="EC" id="2.8.4.3"/>
    </reaction>
</comment>
<evidence type="ECO:0000256" key="4">
    <source>
        <dbReference type="ARBA" id="ARBA00022691"/>
    </source>
</evidence>
<evidence type="ECO:0000256" key="7">
    <source>
        <dbReference type="ARBA" id="ARBA00023014"/>
    </source>
</evidence>
<comment type="subcellular location">
    <subcellularLocation>
        <location evidence="9">Cytoplasm</location>
    </subcellularLocation>
</comment>
<comment type="function">
    <text evidence="1 9">Catalyzes the methylthiolation of N6-(dimethylallyl)adenosine (i(6)A), leading to the formation of 2-methylthio-N6-(dimethylallyl)adenosine (ms(2)i(6)A) at position 37 in tRNAs that read codons beginning with uridine.</text>
</comment>
<dbReference type="NCBIfam" id="TIGR00089">
    <property type="entry name" value="MiaB/RimO family radical SAM methylthiotransferase"/>
    <property type="match status" value="1"/>
</dbReference>
<dbReference type="SUPFAM" id="SSF102114">
    <property type="entry name" value="Radical SAM enzymes"/>
    <property type="match status" value="1"/>
</dbReference>
<dbReference type="Gene3D" id="3.40.50.12160">
    <property type="entry name" value="Methylthiotransferase, N-terminal domain"/>
    <property type="match status" value="1"/>
</dbReference>
<reference evidence="13" key="2">
    <citation type="submission" date="2024-05" db="EMBL/GenBank/DDBJ databases">
        <title>Rhodohalobacter halophilus gen. nov., sp. nov., a moderately halophilic member of the family Balneolaceae.</title>
        <authorList>
            <person name="Xia J."/>
        </authorList>
    </citation>
    <scope>NUCLEOTIDE SEQUENCE</scope>
    <source>
        <strain evidence="13">WB101</strain>
    </source>
</reference>
<dbReference type="Pfam" id="PF04055">
    <property type="entry name" value="Radical_SAM"/>
    <property type="match status" value="1"/>
</dbReference>
<comment type="subunit">
    <text evidence="9">Monomer.</text>
</comment>
<protein>
    <recommendedName>
        <fullName evidence="8 9">tRNA-2-methylthio-N(6)-dimethylallyladenosine synthase</fullName>
        <ecNumber evidence="8 9">2.8.4.3</ecNumber>
    </recommendedName>
    <alternativeName>
        <fullName evidence="9">(Dimethylallyl)adenosine tRNA methylthiotransferase MiaB</fullName>
    </alternativeName>
    <alternativeName>
        <fullName evidence="9">tRNA-i(6)A37 methylthiotransferase</fullName>
    </alternativeName>
</protein>
<evidence type="ECO:0000256" key="1">
    <source>
        <dbReference type="ARBA" id="ARBA00003234"/>
    </source>
</evidence>
<keyword evidence="4 9" id="KW-0949">S-adenosyl-L-methionine</keyword>
<feature type="binding site" evidence="9">
    <location>
        <position position="83"/>
    </location>
    <ligand>
        <name>[4Fe-4S] cluster</name>
        <dbReference type="ChEBI" id="CHEBI:49883"/>
        <label>1</label>
    </ligand>
</feature>
<dbReference type="InterPro" id="IPR006463">
    <property type="entry name" value="MiaB_methiolase"/>
</dbReference>
<sequence length="452" mass="52067">MSDKRFYIETYGCQMNFSDSEIVNSILMKDGMQPVQTAEEADVIFVNTCSIRENAETRVWNRLKEFRSLKKEKDDLTVGVLGCMAERIRDQIIDREQLVDIVVGPDAYRDLPNLLAEVDDGRKAVNVLLSLEETYADISPVRTSDNGVSAFVSIMRGCDNMCAFCVVPFTRGRERSRPLKSILNEIQQLSDQGYKEVTLLGQNVNSYQYEDVDFTQLMDQASKVDPEMRFRFSSPHPKDFPEPLLHLIAKRPNLCSYIHIPAQAGSDTTLERMRRPYTREQYLNLTDKMREIIPDVSLSTDIITGFCDETEEEHADTLSLMKKVRFDLAYMFAYSERERTLAHRKYDDNVPEDVKKRRLSEIIEQQMNIQEENNKQEIGKRHLVLVEGESKRSSEQLSGRTDTNKMVVFDRKDFQKGDYVEVEITDCTSATLMAKPVKKSSIQEFYAEPALV</sequence>
<dbReference type="PROSITE" id="PS50926">
    <property type="entry name" value="TRAM"/>
    <property type="match status" value="1"/>
</dbReference>
<comment type="caution">
    <text evidence="13">The sequence shown here is derived from an EMBL/GenBank/DDBJ whole genome shotgun (WGS) entry which is preliminary data.</text>
</comment>
<dbReference type="SFLD" id="SFLDG01061">
    <property type="entry name" value="methylthiotransferase"/>
    <property type="match status" value="2"/>
</dbReference>
<evidence type="ECO:0000256" key="3">
    <source>
        <dbReference type="ARBA" id="ARBA00022679"/>
    </source>
</evidence>
<keyword evidence="3 9" id="KW-0808">Transferase</keyword>
<dbReference type="InterPro" id="IPR020612">
    <property type="entry name" value="Methylthiotransferase_CS"/>
</dbReference>
<dbReference type="Proteomes" id="UP001165366">
    <property type="component" value="Unassembled WGS sequence"/>
</dbReference>
<dbReference type="InterPro" id="IPR007197">
    <property type="entry name" value="rSAM"/>
</dbReference>
<feature type="binding site" evidence="9">
    <location>
        <position position="158"/>
    </location>
    <ligand>
        <name>[4Fe-4S] cluster</name>
        <dbReference type="ChEBI" id="CHEBI:49883"/>
        <label>2</label>
        <note>4Fe-4S-S-AdoMet</note>
    </ligand>
</feature>
<keyword evidence="7 9" id="KW-0411">Iron-sulfur</keyword>
<evidence type="ECO:0000256" key="5">
    <source>
        <dbReference type="ARBA" id="ARBA00022723"/>
    </source>
</evidence>
<name>A0ABS9KI01_9BACT</name>
<dbReference type="InterPro" id="IPR038135">
    <property type="entry name" value="Methylthiotransferase_N_sf"/>
</dbReference>
<dbReference type="InterPro" id="IPR023404">
    <property type="entry name" value="rSAM_horseshoe"/>
</dbReference>
<dbReference type="EC" id="2.8.4.3" evidence="8 9"/>
<proteinExistence type="inferred from homology"/>
<comment type="similarity">
    <text evidence="9">Belongs to the methylthiotransferase family. MiaB subfamily.</text>
</comment>
<feature type="binding site" evidence="9">
    <location>
        <position position="165"/>
    </location>
    <ligand>
        <name>[4Fe-4S] cluster</name>
        <dbReference type="ChEBI" id="CHEBI:49883"/>
        <label>2</label>
        <note>4Fe-4S-S-AdoMet</note>
    </ligand>
</feature>
<organism evidence="13 14">
    <name type="scientific">Rhodohalobacter sulfatireducens</name>
    <dbReference type="NCBI Taxonomy" id="2911366"/>
    <lineage>
        <taxon>Bacteria</taxon>
        <taxon>Pseudomonadati</taxon>
        <taxon>Balneolota</taxon>
        <taxon>Balneolia</taxon>
        <taxon>Balneolales</taxon>
        <taxon>Balneolaceae</taxon>
        <taxon>Rhodohalobacter</taxon>
    </lineage>
</organism>
<dbReference type="InterPro" id="IPR013848">
    <property type="entry name" value="Methylthiotransferase_N"/>
</dbReference>
<dbReference type="InterPro" id="IPR058240">
    <property type="entry name" value="rSAM_sf"/>
</dbReference>
<evidence type="ECO:0000259" key="12">
    <source>
        <dbReference type="PROSITE" id="PS51918"/>
    </source>
</evidence>
<feature type="domain" description="TRAM" evidence="10">
    <location>
        <begin position="375"/>
        <end position="438"/>
    </location>
</feature>
<dbReference type="CDD" id="cd01335">
    <property type="entry name" value="Radical_SAM"/>
    <property type="match status" value="1"/>
</dbReference>
<dbReference type="HAMAP" id="MF_01864">
    <property type="entry name" value="tRNA_metthiotr_MiaB"/>
    <property type="match status" value="1"/>
</dbReference>
<feature type="domain" description="MTTase N-terminal" evidence="11">
    <location>
        <begin position="4"/>
        <end position="120"/>
    </location>
</feature>
<dbReference type="PANTHER" id="PTHR43020:SF2">
    <property type="entry name" value="MITOCHONDRIAL TRNA METHYLTHIOTRANSFERASE CDK5RAP1"/>
    <property type="match status" value="1"/>
</dbReference>
<evidence type="ECO:0000313" key="14">
    <source>
        <dbReference type="Proteomes" id="UP001165366"/>
    </source>
</evidence>
<evidence type="ECO:0000256" key="9">
    <source>
        <dbReference type="HAMAP-Rule" id="MF_01864"/>
    </source>
</evidence>
<dbReference type="SFLD" id="SFLDF00413">
    <property type="entry name" value="CDK5RAP1"/>
    <property type="match status" value="1"/>
</dbReference>
<keyword evidence="9" id="KW-0963">Cytoplasm</keyword>
<keyword evidence="6 9" id="KW-0408">Iron</keyword>
<dbReference type="SFLD" id="SFLDG01082">
    <property type="entry name" value="B12-binding_domain_containing"/>
    <property type="match status" value="1"/>
</dbReference>
<dbReference type="Gene3D" id="3.80.30.20">
    <property type="entry name" value="tm_1862 like domain"/>
    <property type="match status" value="1"/>
</dbReference>
<dbReference type="PANTHER" id="PTHR43020">
    <property type="entry name" value="CDK5 REGULATORY SUBUNIT-ASSOCIATED PROTEIN 1"/>
    <property type="match status" value="1"/>
</dbReference>
<feature type="binding site" evidence="9">
    <location>
        <position position="13"/>
    </location>
    <ligand>
        <name>[4Fe-4S] cluster</name>
        <dbReference type="ChEBI" id="CHEBI:49883"/>
        <label>1</label>
    </ligand>
</feature>
<dbReference type="PROSITE" id="PS51918">
    <property type="entry name" value="RADICAL_SAM"/>
    <property type="match status" value="1"/>
</dbReference>
<feature type="binding site" evidence="9">
    <location>
        <position position="162"/>
    </location>
    <ligand>
        <name>[4Fe-4S] cluster</name>
        <dbReference type="ChEBI" id="CHEBI:49883"/>
        <label>2</label>
        <note>4Fe-4S-S-AdoMet</note>
    </ligand>
</feature>
<dbReference type="Pfam" id="PF01938">
    <property type="entry name" value="TRAM"/>
    <property type="match status" value="1"/>
</dbReference>
<dbReference type="SFLD" id="SFLDF00273">
    <property type="entry name" value="(dimethylallyl)adenosine_tRNA"/>
    <property type="match status" value="1"/>
</dbReference>
<dbReference type="GO" id="GO:0035597">
    <property type="term" value="F:tRNA-2-methylthio-N(6)-dimethylallyladenosine(37) synthase activity"/>
    <property type="evidence" value="ECO:0007669"/>
    <property type="project" value="UniProtKB-EC"/>
</dbReference>
<dbReference type="SMART" id="SM00729">
    <property type="entry name" value="Elp3"/>
    <property type="match status" value="1"/>
</dbReference>
<feature type="domain" description="Radical SAM core" evidence="12">
    <location>
        <begin position="144"/>
        <end position="372"/>
    </location>
</feature>
<dbReference type="Pfam" id="PF00919">
    <property type="entry name" value="UPF0004"/>
    <property type="match status" value="1"/>
</dbReference>